<comment type="caution">
    <text evidence="2">The sequence shown here is derived from an EMBL/GenBank/DDBJ whole genome shotgun (WGS) entry which is preliminary data.</text>
</comment>
<feature type="domain" description="Bacterial Pleckstrin homology" evidence="1">
    <location>
        <begin position="70"/>
        <end position="183"/>
    </location>
</feature>
<evidence type="ECO:0000259" key="1">
    <source>
        <dbReference type="Pfam" id="PF08000"/>
    </source>
</evidence>
<accession>A0A917PW90</accession>
<evidence type="ECO:0000313" key="2">
    <source>
        <dbReference type="EMBL" id="GGJ94579.1"/>
    </source>
</evidence>
<dbReference type="AlphaFoldDB" id="A0A917PW90"/>
<dbReference type="Pfam" id="PF08000">
    <property type="entry name" value="bPH_1"/>
    <property type="match status" value="1"/>
</dbReference>
<dbReference type="EMBL" id="BMMD01000045">
    <property type="protein sequence ID" value="GGJ94579.1"/>
    <property type="molecule type" value="Genomic_DNA"/>
</dbReference>
<gene>
    <name evidence="2" type="ORF">GCM10011372_36140</name>
</gene>
<dbReference type="InterPro" id="IPR012544">
    <property type="entry name" value="PHb"/>
</dbReference>
<sequence length="187" mass="20636">MAPLGMRRGRARTWCGLDGLAILDGTFSKPPSAGYTAVLTPRHAYADDIMRPTMGATDRRDHPVVETAPMLAWTLQNEIPVPADVNQLLVEGEQAVASFKTFRDSATFTTKRLIVRDAQGITGKKVEIYSLPYSSINMWSTENAGGMLDRDAEVELWTRAGHIKVKLTKGADVRRIDSLLAWAVLNH</sequence>
<protein>
    <recommendedName>
        <fullName evidence="1">Bacterial Pleckstrin homology domain-containing protein</fullName>
    </recommendedName>
</protein>
<dbReference type="Proteomes" id="UP000636956">
    <property type="component" value="Unassembled WGS sequence"/>
</dbReference>
<proteinExistence type="predicted"/>
<evidence type="ECO:0000313" key="3">
    <source>
        <dbReference type="Proteomes" id="UP000636956"/>
    </source>
</evidence>
<dbReference type="InterPro" id="IPR037063">
    <property type="entry name" value="PHb_sf"/>
</dbReference>
<dbReference type="SUPFAM" id="SSF50729">
    <property type="entry name" value="PH domain-like"/>
    <property type="match status" value="1"/>
</dbReference>
<reference evidence="2" key="1">
    <citation type="journal article" date="2014" name="Int. J. Syst. Evol. Microbiol.">
        <title>Complete genome sequence of Corynebacterium casei LMG S-19264T (=DSM 44701T), isolated from a smear-ripened cheese.</title>
        <authorList>
            <consortium name="US DOE Joint Genome Institute (JGI-PGF)"/>
            <person name="Walter F."/>
            <person name="Albersmeier A."/>
            <person name="Kalinowski J."/>
            <person name="Ruckert C."/>
        </authorList>
    </citation>
    <scope>NUCLEOTIDE SEQUENCE</scope>
    <source>
        <strain evidence="2">CGMCC 1.8984</strain>
    </source>
</reference>
<dbReference type="CDD" id="cd13225">
    <property type="entry name" value="PH-like_bacteria"/>
    <property type="match status" value="1"/>
</dbReference>
<keyword evidence="3" id="KW-1185">Reference proteome</keyword>
<dbReference type="Gene3D" id="2.30.29.50">
    <property type="entry name" value="Bacterial Pleckstrin homology domain"/>
    <property type="match status" value="1"/>
</dbReference>
<organism evidence="2 3">
    <name type="scientific">Agromyces bauzanensis</name>
    <dbReference type="NCBI Taxonomy" id="1308924"/>
    <lineage>
        <taxon>Bacteria</taxon>
        <taxon>Bacillati</taxon>
        <taxon>Actinomycetota</taxon>
        <taxon>Actinomycetes</taxon>
        <taxon>Micrococcales</taxon>
        <taxon>Microbacteriaceae</taxon>
        <taxon>Agromyces</taxon>
    </lineage>
</organism>
<name>A0A917PW90_9MICO</name>
<reference evidence="2" key="2">
    <citation type="submission" date="2020-09" db="EMBL/GenBank/DDBJ databases">
        <authorList>
            <person name="Sun Q."/>
            <person name="Zhou Y."/>
        </authorList>
    </citation>
    <scope>NUCLEOTIDE SEQUENCE</scope>
    <source>
        <strain evidence="2">CGMCC 1.8984</strain>
    </source>
</reference>